<feature type="binding site" evidence="5">
    <location>
        <position position="71"/>
    </location>
    <ligand>
        <name>Mg(2+)</name>
        <dbReference type="ChEBI" id="CHEBI:18420"/>
    </ligand>
</feature>
<dbReference type="PANTHER" id="PTHR43046:SF12">
    <property type="entry name" value="GDP-MANNOSE MANNOSYL HYDROLASE"/>
    <property type="match status" value="1"/>
</dbReference>
<comment type="caution">
    <text evidence="8">The sequence shown here is derived from an EMBL/GenBank/DDBJ whole genome shotgun (WGS) entry which is preliminary data.</text>
</comment>
<feature type="binding site" evidence="5">
    <location>
        <position position="126"/>
    </location>
    <ligand>
        <name>Mg(2+)</name>
        <dbReference type="ChEBI" id="CHEBI:18420"/>
    </ligand>
</feature>
<name>A0A494YEI0_9BURK</name>
<dbReference type="PANTHER" id="PTHR43046">
    <property type="entry name" value="GDP-MANNOSE MANNOSYL HYDROLASE"/>
    <property type="match status" value="1"/>
</dbReference>
<evidence type="ECO:0000256" key="5">
    <source>
        <dbReference type="PIRSR" id="PIRSR037599-3"/>
    </source>
</evidence>
<proteinExistence type="predicted"/>
<dbReference type="Proteomes" id="UP000270342">
    <property type="component" value="Unassembled WGS sequence"/>
</dbReference>
<dbReference type="Gene3D" id="3.90.79.10">
    <property type="entry name" value="Nucleoside Triphosphate Pyrophosphohydrolase"/>
    <property type="match status" value="1"/>
</dbReference>
<keyword evidence="3 5" id="KW-0460">Magnesium</keyword>
<feature type="binding site" evidence="5">
    <location>
        <position position="51"/>
    </location>
    <ligand>
        <name>Mg(2+)</name>
        <dbReference type="ChEBI" id="CHEBI:18420"/>
    </ligand>
</feature>
<evidence type="ECO:0000259" key="7">
    <source>
        <dbReference type="PROSITE" id="PS51462"/>
    </source>
</evidence>
<dbReference type="GO" id="GO:0046872">
    <property type="term" value="F:metal ion binding"/>
    <property type="evidence" value="ECO:0007669"/>
    <property type="project" value="UniProtKB-KW"/>
</dbReference>
<evidence type="ECO:0000313" key="8">
    <source>
        <dbReference type="EMBL" id="RKP59128.1"/>
    </source>
</evidence>
<keyword evidence="9" id="KW-1185">Reference proteome</keyword>
<evidence type="ECO:0000256" key="1">
    <source>
        <dbReference type="ARBA" id="ARBA00022723"/>
    </source>
</evidence>
<feature type="site" description="Critical for catalysis" evidence="4">
    <location>
        <position position="127"/>
    </location>
</feature>
<dbReference type="PROSITE" id="PS00893">
    <property type="entry name" value="NUDIX_BOX"/>
    <property type="match status" value="1"/>
</dbReference>
<keyword evidence="1 5" id="KW-0479">Metal-binding</keyword>
<dbReference type="PROSITE" id="PS51462">
    <property type="entry name" value="NUDIX"/>
    <property type="match status" value="1"/>
</dbReference>
<protein>
    <submittedName>
        <fullName evidence="8">GDP-mannose mannosyl hydrolase</fullName>
    </submittedName>
</protein>
<comment type="cofactor">
    <cofactor evidence="5">
        <name>Mg(2+)</name>
        <dbReference type="ChEBI" id="CHEBI:18420"/>
    </cofactor>
    <text evidence="5">Binds 1 Mg(2+) ion per subunit.</text>
</comment>
<dbReference type="RefSeq" id="WP_121083714.1">
    <property type="nucleotide sequence ID" value="NZ_RBZU01000001.1"/>
</dbReference>
<dbReference type="InterPro" id="IPR020084">
    <property type="entry name" value="NUDIX_hydrolase_CS"/>
</dbReference>
<dbReference type="InterPro" id="IPR000086">
    <property type="entry name" value="NUDIX_hydrolase_dom"/>
</dbReference>
<dbReference type="SUPFAM" id="SSF55811">
    <property type="entry name" value="Nudix"/>
    <property type="match status" value="1"/>
</dbReference>
<feature type="domain" description="Nudix hydrolase" evidence="7">
    <location>
        <begin position="15"/>
        <end position="157"/>
    </location>
</feature>
<evidence type="ECO:0000256" key="4">
    <source>
        <dbReference type="PIRSR" id="PIRSR037599-1"/>
    </source>
</evidence>
<dbReference type="NCBIfam" id="NF011963">
    <property type="entry name" value="PRK15434.1"/>
    <property type="match status" value="1"/>
</dbReference>
<dbReference type="OrthoDB" id="542521at2"/>
<sequence>MDNKLAADDFLSVVDHTPLIAIDLIVSDAQGRFLLGRRVNRPAQGAWFVPGGRIRKDESLDDAFARLAREELGIATLGRDDAHLLGVYEHFYEDNFRGAPGISTHYVVLGYRMRAALHLQRLPNEQHAEYRWASAREIVADPSVHANSRAYFDEARADSQTQERVARMAIRSAA</sequence>
<evidence type="ECO:0000256" key="6">
    <source>
        <dbReference type="PIRSR" id="PIRSR037599-4"/>
    </source>
</evidence>
<dbReference type="InterPro" id="IPR015797">
    <property type="entry name" value="NUDIX_hydrolase-like_dom_sf"/>
</dbReference>
<dbReference type="GO" id="GO:0008727">
    <property type="term" value="F:GDP-mannose mannosyl hydrolase activity"/>
    <property type="evidence" value="ECO:0007669"/>
    <property type="project" value="InterPro"/>
</dbReference>
<evidence type="ECO:0000313" key="9">
    <source>
        <dbReference type="Proteomes" id="UP000270342"/>
    </source>
</evidence>
<reference evidence="8 9" key="1">
    <citation type="submission" date="2018-10" db="EMBL/GenBank/DDBJ databases">
        <title>Robbsia sp. DHC34, isolated from soil.</title>
        <authorList>
            <person name="Gao Z.-H."/>
            <person name="Qiu L.-H."/>
        </authorList>
    </citation>
    <scope>NUCLEOTIDE SEQUENCE [LARGE SCALE GENOMIC DNA]</scope>
    <source>
        <strain evidence="8 9">DHC34</strain>
    </source>
</reference>
<dbReference type="InterPro" id="IPR033715">
    <property type="entry name" value="GDPMH"/>
</dbReference>
<evidence type="ECO:0000256" key="2">
    <source>
        <dbReference type="ARBA" id="ARBA00022801"/>
    </source>
</evidence>
<evidence type="ECO:0000256" key="3">
    <source>
        <dbReference type="ARBA" id="ARBA00022842"/>
    </source>
</evidence>
<accession>A0A494YEI0</accession>
<dbReference type="PIRSF" id="PIRSF037599">
    <property type="entry name" value="GDPMH"/>
    <property type="match status" value="1"/>
</dbReference>
<organism evidence="8 9">
    <name type="scientific">Pararobbsia silviterrae</name>
    <dbReference type="NCBI Taxonomy" id="1792498"/>
    <lineage>
        <taxon>Bacteria</taxon>
        <taxon>Pseudomonadati</taxon>
        <taxon>Pseudomonadota</taxon>
        <taxon>Betaproteobacteria</taxon>
        <taxon>Burkholderiales</taxon>
        <taxon>Burkholderiaceae</taxon>
        <taxon>Pararobbsia</taxon>
    </lineage>
</organism>
<feature type="short sequence motif" description="Nudix box" evidence="6">
    <location>
        <begin position="52"/>
        <end position="73"/>
    </location>
</feature>
<gene>
    <name evidence="8" type="ORF">D7S86_04310</name>
</gene>
<keyword evidence="2 8" id="KW-0378">Hydrolase</keyword>
<dbReference type="AlphaFoldDB" id="A0A494YEI0"/>
<dbReference type="EMBL" id="RBZU01000001">
    <property type="protein sequence ID" value="RKP59128.1"/>
    <property type="molecule type" value="Genomic_DNA"/>
</dbReference>
<dbReference type="Pfam" id="PF00293">
    <property type="entry name" value="NUDIX"/>
    <property type="match status" value="1"/>
</dbReference>
<dbReference type="CDD" id="cd03430">
    <property type="entry name" value="NUDIX_GDPMH_NudD"/>
    <property type="match status" value="1"/>
</dbReference>